<protein>
    <submittedName>
        <fullName evidence="8">Putative transposase DNA-binding domain protein</fullName>
    </submittedName>
</protein>
<feature type="region of interest" description="Disordered" evidence="5">
    <location>
        <begin position="283"/>
        <end position="305"/>
    </location>
</feature>
<dbReference type="GO" id="GO:0032196">
    <property type="term" value="P:transposition"/>
    <property type="evidence" value="ECO:0007669"/>
    <property type="project" value="UniProtKB-KW"/>
</dbReference>
<evidence type="ECO:0000256" key="5">
    <source>
        <dbReference type="SAM" id="MobiDB-lite"/>
    </source>
</evidence>
<organism evidence="8 9">
    <name type="scientific">Aneurinibacillus soli</name>
    <dbReference type="NCBI Taxonomy" id="1500254"/>
    <lineage>
        <taxon>Bacteria</taxon>
        <taxon>Bacillati</taxon>
        <taxon>Bacillota</taxon>
        <taxon>Bacilli</taxon>
        <taxon>Bacillales</taxon>
        <taxon>Paenibacillaceae</taxon>
        <taxon>Aneurinibacillus group</taxon>
        <taxon>Aneurinibacillus</taxon>
    </lineage>
</organism>
<keyword evidence="9" id="KW-1185">Reference proteome</keyword>
<evidence type="ECO:0000259" key="6">
    <source>
        <dbReference type="Pfam" id="PF01385"/>
    </source>
</evidence>
<reference evidence="8 9" key="1">
    <citation type="submission" date="2015-12" db="EMBL/GenBank/DDBJ databases">
        <title>Genome sequence of Aneurinibacillus soli.</title>
        <authorList>
            <person name="Lee J.S."/>
            <person name="Lee K.C."/>
            <person name="Kim K.K."/>
            <person name="Lee B.W."/>
        </authorList>
    </citation>
    <scope>NUCLEOTIDE SEQUENCE [LARGE SCALE GENOMIC DNA]</scope>
    <source>
        <strain evidence="8 9">CB4</strain>
    </source>
</reference>
<feature type="domain" description="Probable transposase IS891/IS1136/IS1341" evidence="6">
    <location>
        <begin position="170"/>
        <end position="282"/>
    </location>
</feature>
<comment type="similarity">
    <text evidence="1">In the C-terminal section; belongs to the transposase 35 family.</text>
</comment>
<dbReference type="InterPro" id="IPR001959">
    <property type="entry name" value="Transposase"/>
</dbReference>
<evidence type="ECO:0000256" key="1">
    <source>
        <dbReference type="ARBA" id="ARBA00008761"/>
    </source>
</evidence>
<evidence type="ECO:0000256" key="2">
    <source>
        <dbReference type="ARBA" id="ARBA00022578"/>
    </source>
</evidence>
<dbReference type="RefSeq" id="WP_096467455.1">
    <property type="nucleotide sequence ID" value="NZ_AP017312.1"/>
</dbReference>
<dbReference type="EMBL" id="AP017312">
    <property type="protein sequence ID" value="BAU29810.1"/>
    <property type="molecule type" value="Genomic_DNA"/>
</dbReference>
<feature type="compositionally biased region" description="Basic residues" evidence="5">
    <location>
        <begin position="288"/>
        <end position="305"/>
    </location>
</feature>
<feature type="domain" description="Cas12f1-like TNB" evidence="7">
    <location>
        <begin position="313"/>
        <end position="375"/>
    </location>
</feature>
<name>A0A0U5B534_9BACL</name>
<dbReference type="GO" id="GO:0003677">
    <property type="term" value="F:DNA binding"/>
    <property type="evidence" value="ECO:0007669"/>
    <property type="project" value="UniProtKB-KW"/>
</dbReference>
<dbReference type="Proteomes" id="UP000217696">
    <property type="component" value="Chromosome"/>
</dbReference>
<evidence type="ECO:0000313" key="8">
    <source>
        <dbReference type="EMBL" id="BAU29810.1"/>
    </source>
</evidence>
<sequence>MIRTMKTRFYASKHNLDRLFACNRESANVWNECISLAKTYAMQNNGRWIGKTELQKLIKGKYPLHSQSIQAVAHKYLFSRDGARQAKQKGYINKYPYKTKKYFNTKWANHGFMLHQNGKIELSMGIWERKRQSPIVVYVKDVPKGQVKEIELVYDRGLRLCLSYEDGIVAEPKQVGIRCAIDVGEIHTIATVAENGANLIITGRKIRSIKRLRNKKLAKLQRKMSKCQKGSRQWKRYNHAKQYVLSQSDKQLQDALHKTTKAFVEWACQQQVKQVAIGDVEGVQRGTSRNKKKNAKKKRRRRIHNQKMGQWQFGKLFDYLTYKLKSKGISIEKVNESYTSQQCPCCGKRKKIASRTYVCSCGYTQHRDIHGACGILSKVMYHGEIQRLPVEVEKTKYLRIA</sequence>
<keyword evidence="2" id="KW-0815">Transposition</keyword>
<dbReference type="NCBIfam" id="TIGR01766">
    <property type="entry name" value="IS200/IS605 family accessory protein TnpB-like domain"/>
    <property type="match status" value="1"/>
</dbReference>
<dbReference type="Pfam" id="PF07282">
    <property type="entry name" value="Cas12f1-like_TNB"/>
    <property type="match status" value="1"/>
</dbReference>
<evidence type="ECO:0000256" key="3">
    <source>
        <dbReference type="ARBA" id="ARBA00023125"/>
    </source>
</evidence>
<evidence type="ECO:0000256" key="4">
    <source>
        <dbReference type="ARBA" id="ARBA00023172"/>
    </source>
</evidence>
<gene>
    <name evidence="8" type="ORF">CB4_04064</name>
</gene>
<proteinExistence type="inferred from homology"/>
<dbReference type="KEGG" id="asoc:CB4_04064"/>
<dbReference type="InterPro" id="IPR010095">
    <property type="entry name" value="Cas12f1-like_TNB"/>
</dbReference>
<accession>A0A0U5B534</accession>
<dbReference type="OrthoDB" id="4278026at2"/>
<evidence type="ECO:0000313" key="9">
    <source>
        <dbReference type="Proteomes" id="UP000217696"/>
    </source>
</evidence>
<dbReference type="Pfam" id="PF01385">
    <property type="entry name" value="OrfB_IS605"/>
    <property type="match status" value="1"/>
</dbReference>
<keyword evidence="4" id="KW-0233">DNA recombination</keyword>
<evidence type="ECO:0000259" key="7">
    <source>
        <dbReference type="Pfam" id="PF07282"/>
    </source>
</evidence>
<dbReference type="AlphaFoldDB" id="A0A0U5B534"/>
<dbReference type="NCBIfam" id="NF040570">
    <property type="entry name" value="guided_TnpB"/>
    <property type="match status" value="1"/>
</dbReference>
<dbReference type="GO" id="GO:0006310">
    <property type="term" value="P:DNA recombination"/>
    <property type="evidence" value="ECO:0007669"/>
    <property type="project" value="UniProtKB-KW"/>
</dbReference>
<keyword evidence="3 8" id="KW-0238">DNA-binding</keyword>